<dbReference type="PIRSF" id="PIRSF004499">
    <property type="entry name" value="SUI1_euk"/>
    <property type="match status" value="1"/>
</dbReference>
<reference evidence="6 7" key="1">
    <citation type="submission" date="2016-05" db="EMBL/GenBank/DDBJ databases">
        <title>Genome sequencing reveals origins of a unique bacterial endosymbiosis in the earliest lineages of terrestrial Fungi.</title>
        <authorList>
            <consortium name="DOE Joint Genome Institute"/>
            <person name="Uehling J."/>
            <person name="Gryganskyi A."/>
            <person name="Hameed K."/>
            <person name="Tschaplinski T."/>
            <person name="Misztal P."/>
            <person name="Wu S."/>
            <person name="Desiro A."/>
            <person name="Vande Pol N."/>
            <person name="Du Z.-Y."/>
            <person name="Zienkiewicz A."/>
            <person name="Zienkiewicz K."/>
            <person name="Morin E."/>
            <person name="Tisserant E."/>
            <person name="Splivallo R."/>
            <person name="Hainaut M."/>
            <person name="Henrissat B."/>
            <person name="Ohm R."/>
            <person name="Kuo A."/>
            <person name="Yan J."/>
            <person name="Lipzen A."/>
            <person name="Nolan M."/>
            <person name="Labutti K."/>
            <person name="Barry K."/>
            <person name="Goldstein A."/>
            <person name="Labbe J."/>
            <person name="Schadt C."/>
            <person name="Tuskan G."/>
            <person name="Grigoriev I."/>
            <person name="Martin F."/>
            <person name="Vilgalys R."/>
            <person name="Bonito G."/>
        </authorList>
    </citation>
    <scope>NUCLEOTIDE SEQUENCE [LARGE SCALE GENOMIC DNA]</scope>
    <source>
        <strain evidence="6 7">AG-77</strain>
    </source>
</reference>
<dbReference type="CDD" id="cd11566">
    <property type="entry name" value="eIF1_SUI1"/>
    <property type="match status" value="1"/>
</dbReference>
<comment type="function">
    <text evidence="1">Probably involved in translation.</text>
</comment>
<protein>
    <submittedName>
        <fullName evidence="6">Translation factor sui1</fullName>
    </submittedName>
</protein>
<accession>A0A197JVF9</accession>
<dbReference type="InterPro" id="IPR005874">
    <property type="entry name" value="SUI1_euk"/>
</dbReference>
<dbReference type="InterPro" id="IPR001950">
    <property type="entry name" value="SUI1"/>
</dbReference>
<dbReference type="Gene3D" id="3.30.780.10">
    <property type="entry name" value="SUI1-like domain"/>
    <property type="match status" value="1"/>
</dbReference>
<keyword evidence="7" id="KW-1185">Reference proteome</keyword>
<dbReference type="FunFam" id="3.30.780.10:FF:000001">
    <property type="entry name" value="Eukaryotic translation initiation factor SUI1"/>
    <property type="match status" value="1"/>
</dbReference>
<evidence type="ECO:0000256" key="4">
    <source>
        <dbReference type="SAM" id="MobiDB-lite"/>
    </source>
</evidence>
<feature type="region of interest" description="Disordered" evidence="4">
    <location>
        <begin position="1"/>
        <end position="23"/>
    </location>
</feature>
<evidence type="ECO:0000313" key="6">
    <source>
        <dbReference type="EMBL" id="OAQ29282.1"/>
    </source>
</evidence>
<dbReference type="GO" id="GO:0003743">
    <property type="term" value="F:translation initiation factor activity"/>
    <property type="evidence" value="ECO:0007669"/>
    <property type="project" value="InterPro"/>
</dbReference>
<comment type="similarity">
    <text evidence="2">Belongs to the SUI1 family.</text>
</comment>
<sequence length="111" mass="12383">MSGIQNLQSYDPFADLGDSGDTGDQQTYIHIRIQQRNGRKTLTTIQGLPATFDQKRMLKIFKKDFACNGTLVDDPDLGSVIQLQGDQRTKVLTLLVDEGGIDKKMIKLHGF</sequence>
<dbReference type="SUPFAM" id="SSF55159">
    <property type="entry name" value="eIF1-like"/>
    <property type="match status" value="1"/>
</dbReference>
<dbReference type="PANTHER" id="PTHR10388">
    <property type="entry name" value="EUKARYOTIC TRANSLATION INITIATION FACTOR SUI1"/>
    <property type="match status" value="1"/>
</dbReference>
<dbReference type="OrthoDB" id="10248435at2759"/>
<evidence type="ECO:0000256" key="2">
    <source>
        <dbReference type="ARBA" id="ARBA00005422"/>
    </source>
</evidence>
<dbReference type="PROSITE" id="PS50296">
    <property type="entry name" value="SUI1"/>
    <property type="match status" value="1"/>
</dbReference>
<evidence type="ECO:0000256" key="3">
    <source>
        <dbReference type="ARBA" id="ARBA00022917"/>
    </source>
</evidence>
<evidence type="ECO:0000259" key="5">
    <source>
        <dbReference type="PROSITE" id="PS50296"/>
    </source>
</evidence>
<dbReference type="NCBIfam" id="TIGR01160">
    <property type="entry name" value="SUI1_MOF2"/>
    <property type="match status" value="1"/>
</dbReference>
<dbReference type="InterPro" id="IPR036877">
    <property type="entry name" value="SUI1_dom_sf"/>
</dbReference>
<evidence type="ECO:0000313" key="7">
    <source>
        <dbReference type="Proteomes" id="UP000078512"/>
    </source>
</evidence>
<gene>
    <name evidence="6" type="ORF">K457DRAFT_138058</name>
</gene>
<keyword evidence="3" id="KW-0648">Protein biosynthesis</keyword>
<evidence type="ECO:0000256" key="1">
    <source>
        <dbReference type="ARBA" id="ARBA00003130"/>
    </source>
</evidence>
<organism evidence="6 7">
    <name type="scientific">Linnemannia elongata AG-77</name>
    <dbReference type="NCBI Taxonomy" id="1314771"/>
    <lineage>
        <taxon>Eukaryota</taxon>
        <taxon>Fungi</taxon>
        <taxon>Fungi incertae sedis</taxon>
        <taxon>Mucoromycota</taxon>
        <taxon>Mortierellomycotina</taxon>
        <taxon>Mortierellomycetes</taxon>
        <taxon>Mortierellales</taxon>
        <taxon>Mortierellaceae</taxon>
        <taxon>Linnemannia</taxon>
    </lineage>
</organism>
<dbReference type="AlphaFoldDB" id="A0A197JVF9"/>
<dbReference type="EMBL" id="KV442042">
    <property type="protein sequence ID" value="OAQ29282.1"/>
    <property type="molecule type" value="Genomic_DNA"/>
</dbReference>
<dbReference type="Pfam" id="PF01253">
    <property type="entry name" value="SUI1"/>
    <property type="match status" value="1"/>
</dbReference>
<feature type="domain" description="SUI1" evidence="5">
    <location>
        <begin position="29"/>
        <end position="99"/>
    </location>
</feature>
<name>A0A197JVF9_9FUNG</name>
<dbReference type="STRING" id="1314771.A0A197JVF9"/>
<dbReference type="GO" id="GO:0003729">
    <property type="term" value="F:mRNA binding"/>
    <property type="evidence" value="ECO:0007669"/>
    <property type="project" value="UniProtKB-ARBA"/>
</dbReference>
<proteinExistence type="inferred from homology"/>
<dbReference type="Proteomes" id="UP000078512">
    <property type="component" value="Unassembled WGS sequence"/>
</dbReference>